<organism evidence="3 4">
    <name type="scientific">Sphingomonas aliaeris</name>
    <dbReference type="NCBI Taxonomy" id="2759526"/>
    <lineage>
        <taxon>Bacteria</taxon>
        <taxon>Pseudomonadati</taxon>
        <taxon>Pseudomonadota</taxon>
        <taxon>Alphaproteobacteria</taxon>
        <taxon>Sphingomonadales</taxon>
        <taxon>Sphingomonadaceae</taxon>
        <taxon>Sphingomonas</taxon>
    </lineage>
</organism>
<accession>A0A974NXA1</accession>
<dbReference type="Pfam" id="PF03372">
    <property type="entry name" value="Exo_endo_phos"/>
    <property type="match status" value="1"/>
</dbReference>
<dbReference type="PANTHER" id="PTHR16320">
    <property type="entry name" value="SPHINGOMYELINASE FAMILY MEMBER"/>
    <property type="match status" value="1"/>
</dbReference>
<keyword evidence="1" id="KW-0732">Signal</keyword>
<dbReference type="GO" id="GO:0004767">
    <property type="term" value="F:sphingomyelin phosphodiesterase activity"/>
    <property type="evidence" value="ECO:0007669"/>
    <property type="project" value="InterPro"/>
</dbReference>
<dbReference type="Gene3D" id="3.60.10.10">
    <property type="entry name" value="Endonuclease/exonuclease/phosphatase"/>
    <property type="match status" value="1"/>
</dbReference>
<evidence type="ECO:0000313" key="3">
    <source>
        <dbReference type="EMBL" id="QQV78602.1"/>
    </source>
</evidence>
<dbReference type="GO" id="GO:0004519">
    <property type="term" value="F:endonuclease activity"/>
    <property type="evidence" value="ECO:0007669"/>
    <property type="project" value="UniProtKB-KW"/>
</dbReference>
<keyword evidence="3" id="KW-0255">Endonuclease</keyword>
<proteinExistence type="predicted"/>
<dbReference type="InterPro" id="IPR005135">
    <property type="entry name" value="Endo/exonuclease/phosphatase"/>
</dbReference>
<protein>
    <submittedName>
        <fullName evidence="3">Endonuclease/exonuclease/phosphatase family protein</fullName>
    </submittedName>
</protein>
<evidence type="ECO:0000259" key="2">
    <source>
        <dbReference type="Pfam" id="PF03372"/>
    </source>
</evidence>
<dbReference type="InterPro" id="IPR036691">
    <property type="entry name" value="Endo/exonu/phosph_ase_sf"/>
</dbReference>
<dbReference type="PANTHER" id="PTHR16320:SF23">
    <property type="entry name" value="SPHINGOMYELINASE C 1"/>
    <property type="match status" value="1"/>
</dbReference>
<feature type="chain" id="PRO_5038115346" evidence="1">
    <location>
        <begin position="21"/>
        <end position="339"/>
    </location>
</feature>
<dbReference type="SUPFAM" id="SSF56219">
    <property type="entry name" value="DNase I-like"/>
    <property type="match status" value="1"/>
</dbReference>
<feature type="domain" description="Endonuclease/exonuclease/phosphatase" evidence="2">
    <location>
        <begin position="42"/>
        <end position="243"/>
    </location>
</feature>
<dbReference type="KEGG" id="sari:H5J25_08335"/>
<evidence type="ECO:0000313" key="4">
    <source>
        <dbReference type="Proteomes" id="UP000595894"/>
    </source>
</evidence>
<name>A0A974NXA1_9SPHN</name>
<reference evidence="4" key="1">
    <citation type="submission" date="2020-09" db="EMBL/GenBank/DDBJ databases">
        <title>Sphingomonas sp., a new species isolated from pork steak.</title>
        <authorList>
            <person name="Heidler von Heilborn D."/>
        </authorList>
    </citation>
    <scope>NUCLEOTIDE SEQUENCE [LARGE SCALE GENOMIC DNA]</scope>
</reference>
<gene>
    <name evidence="3" type="ORF">H5J25_08335</name>
</gene>
<dbReference type="EMBL" id="CP061035">
    <property type="protein sequence ID" value="QQV78602.1"/>
    <property type="molecule type" value="Genomic_DNA"/>
</dbReference>
<keyword evidence="4" id="KW-1185">Reference proteome</keyword>
<dbReference type="Proteomes" id="UP000595894">
    <property type="component" value="Chromosome"/>
</dbReference>
<feature type="signal peptide" evidence="1">
    <location>
        <begin position="1"/>
        <end position="20"/>
    </location>
</feature>
<sequence length="339" mass="36128">MKTVWTTACAAAVLMTTVGATGVPPTSNMASLPAIGHALSVLTYNVEGLPWPIASGRPDNLAAIADRLKYLRARGQAPKVVVLQEAFTKDARSIGQKAGYRYIVDGPSSDHAAPAGMNTVDPTFAAAARWWSGETEGKMLGSGLQLLSDYPIVEVRRMVFPAGDCAGYDCLANKGAMLVRVAVPGLTTPVDIVTTHLNSRAASGVAKSRADQAYARQVDLLTGFVEHARDPRNPLIVAGDFNMGKTPVRRAALFGQIEQRWSVAGSVRNALGQAVQDRLPMPQDAVATARRAKDWQFFAPGHAAALELTGISVPFGREPNGDMLSDHVGYIAYFRQSAQ</sequence>
<keyword evidence="3" id="KW-0378">Hydrolase</keyword>
<keyword evidence="3" id="KW-0540">Nuclease</keyword>
<dbReference type="InterPro" id="IPR038772">
    <property type="entry name" value="Sph/SMPD2-like"/>
</dbReference>
<dbReference type="AlphaFoldDB" id="A0A974NXA1"/>
<evidence type="ECO:0000256" key="1">
    <source>
        <dbReference type="SAM" id="SignalP"/>
    </source>
</evidence>